<gene>
    <name evidence="13" type="primary">alr</name>
    <name evidence="13" type="ORF">CXG49_17690</name>
    <name evidence="14" type="ORF">CXG53_18765</name>
</gene>
<dbReference type="InterPro" id="IPR043698">
    <property type="entry name" value="Racemase_Bsr/Lyr"/>
</dbReference>
<feature type="active site" description="Proton acceptor" evidence="9">
    <location>
        <position position="299"/>
    </location>
</feature>
<evidence type="ECO:0000256" key="11">
    <source>
        <dbReference type="PIRSR" id="PIRSR600821-52"/>
    </source>
</evidence>
<feature type="active site" description="Proton acceptor" evidence="9">
    <location>
        <position position="74"/>
    </location>
</feature>
<evidence type="ECO:0000256" key="9">
    <source>
        <dbReference type="HAMAP-Rule" id="MF_02212"/>
    </source>
</evidence>
<evidence type="ECO:0000256" key="10">
    <source>
        <dbReference type="PIRSR" id="PIRSR600821-50"/>
    </source>
</evidence>
<evidence type="ECO:0000256" key="5">
    <source>
        <dbReference type="ARBA" id="ARBA00022898"/>
    </source>
</evidence>
<organism evidence="13 16">
    <name type="scientific">Pseudomonas guariconensis</name>
    <dbReference type="NCBI Taxonomy" id="1288410"/>
    <lineage>
        <taxon>Bacteria</taxon>
        <taxon>Pseudomonadati</taxon>
        <taxon>Pseudomonadota</taxon>
        <taxon>Gammaproteobacteria</taxon>
        <taxon>Pseudomonadales</taxon>
        <taxon>Pseudomonadaceae</taxon>
        <taxon>Pseudomonas</taxon>
    </lineage>
</organism>
<dbReference type="PROSITE" id="PS00395">
    <property type="entry name" value="ALANINE_RACEMASE"/>
    <property type="match status" value="1"/>
</dbReference>
<dbReference type="Pfam" id="PF00842">
    <property type="entry name" value="Ala_racemase_C"/>
    <property type="match status" value="1"/>
</dbReference>
<evidence type="ECO:0000256" key="7">
    <source>
        <dbReference type="ARBA" id="ARBA00023235"/>
    </source>
</evidence>
<keyword evidence="15" id="KW-1185">Reference proteome</keyword>
<dbReference type="GO" id="GO:0005829">
    <property type="term" value="C:cytosol"/>
    <property type="evidence" value="ECO:0007669"/>
    <property type="project" value="TreeGrafter"/>
</dbReference>
<comment type="catalytic activity">
    <reaction evidence="9">
        <text>L-arginine = D-arginine</text>
        <dbReference type="Rhea" id="RHEA:18069"/>
        <dbReference type="ChEBI" id="CHEBI:32682"/>
        <dbReference type="ChEBI" id="CHEBI:32689"/>
    </reaction>
</comment>
<proteinExistence type="inferred from homology"/>
<feature type="disulfide bond" evidence="9">
    <location>
        <begin position="70"/>
        <end position="96"/>
    </location>
</feature>
<dbReference type="InterPro" id="IPR001608">
    <property type="entry name" value="Ala_racemase_N"/>
</dbReference>
<keyword evidence="4 9" id="KW-0574">Periplasm</keyword>
<dbReference type="HAMAP" id="MF_02212">
    <property type="entry name" value="Bsr_racemase"/>
    <property type="match status" value="1"/>
</dbReference>
<dbReference type="InterPro" id="IPR020622">
    <property type="entry name" value="Ala_racemase_pyridoxalP-BS"/>
</dbReference>
<dbReference type="Gene3D" id="3.20.20.10">
    <property type="entry name" value="Alanine racemase"/>
    <property type="match status" value="1"/>
</dbReference>
<dbReference type="NCBIfam" id="TIGR00492">
    <property type="entry name" value="alr"/>
    <property type="match status" value="1"/>
</dbReference>
<feature type="binding site" evidence="9 11">
    <location>
        <position position="173"/>
    </location>
    <ligand>
        <name>substrate</name>
    </ligand>
</feature>
<evidence type="ECO:0000313" key="13">
    <source>
        <dbReference type="EMBL" id="PLV17820.1"/>
    </source>
</evidence>
<keyword evidence="5 9" id="KW-0663">Pyridoxal phosphate</keyword>
<dbReference type="Gene3D" id="2.40.37.10">
    <property type="entry name" value="Lyase, Ornithine Decarboxylase, Chain A, domain 1"/>
    <property type="match status" value="1"/>
</dbReference>
<evidence type="ECO:0000313" key="14">
    <source>
        <dbReference type="EMBL" id="PLV22592.1"/>
    </source>
</evidence>
<keyword evidence="7 9" id="KW-0413">Isomerase</keyword>
<dbReference type="GO" id="GO:0030632">
    <property type="term" value="P:D-alanine biosynthetic process"/>
    <property type="evidence" value="ECO:0007669"/>
    <property type="project" value="TreeGrafter"/>
</dbReference>
<evidence type="ECO:0000259" key="12">
    <source>
        <dbReference type="SMART" id="SM01005"/>
    </source>
</evidence>
<dbReference type="EMBL" id="PJCQ01000017">
    <property type="protein sequence ID" value="PLV17820.1"/>
    <property type="molecule type" value="Genomic_DNA"/>
</dbReference>
<feature type="signal peptide" evidence="9">
    <location>
        <begin position="1"/>
        <end position="23"/>
    </location>
</feature>
<dbReference type="RefSeq" id="WP_102082166.1">
    <property type="nucleotide sequence ID" value="NZ_PJCP01000017.1"/>
</dbReference>
<name>A0AAX0VVD4_9PSED</name>
<dbReference type="Pfam" id="PF01168">
    <property type="entry name" value="Ala_racemase_N"/>
    <property type="match status" value="1"/>
</dbReference>
<dbReference type="PANTHER" id="PTHR30511">
    <property type="entry name" value="ALANINE RACEMASE"/>
    <property type="match status" value="1"/>
</dbReference>
<evidence type="ECO:0000256" key="3">
    <source>
        <dbReference type="ARBA" id="ARBA00022729"/>
    </source>
</evidence>
<dbReference type="Proteomes" id="UP000234878">
    <property type="component" value="Unassembled WGS sequence"/>
</dbReference>
<dbReference type="GO" id="GO:0030170">
    <property type="term" value="F:pyridoxal phosphate binding"/>
    <property type="evidence" value="ECO:0007669"/>
    <property type="project" value="UniProtKB-UniRule"/>
</dbReference>
<dbReference type="InterPro" id="IPR009006">
    <property type="entry name" value="Ala_racemase/Decarboxylase_C"/>
</dbReference>
<dbReference type="GO" id="GO:0042597">
    <property type="term" value="C:periplasmic space"/>
    <property type="evidence" value="ECO:0007669"/>
    <property type="project" value="UniProtKB-SubCell"/>
</dbReference>
<dbReference type="PANTHER" id="PTHR30511:SF0">
    <property type="entry name" value="ALANINE RACEMASE, CATABOLIC-RELATED"/>
    <property type="match status" value="1"/>
</dbReference>
<dbReference type="SUPFAM" id="SSF51419">
    <property type="entry name" value="PLP-binding barrel"/>
    <property type="match status" value="1"/>
</dbReference>
<dbReference type="EC" id="5.1.1.10" evidence="9"/>
<protein>
    <recommendedName>
        <fullName evidence="9">Broad specificity amino-acid racemase</fullName>
        <ecNumber evidence="9">5.1.1.10</ecNumber>
    </recommendedName>
</protein>
<keyword evidence="6 9" id="KW-1015">Disulfide bond</keyword>
<dbReference type="NCBIfam" id="NF009879">
    <property type="entry name" value="PRK13340.1-4"/>
    <property type="match status" value="1"/>
</dbReference>
<dbReference type="PRINTS" id="PR00992">
    <property type="entry name" value="ALARACEMASE"/>
</dbReference>
<dbReference type="SUPFAM" id="SSF50621">
    <property type="entry name" value="Alanine racemase C-terminal domain-like"/>
    <property type="match status" value="1"/>
</dbReference>
<comment type="catalytic activity">
    <reaction evidence="9">
        <text>L-lysine = D-lysine</text>
        <dbReference type="Rhea" id="RHEA:22864"/>
        <dbReference type="ChEBI" id="CHEBI:32551"/>
        <dbReference type="ChEBI" id="CHEBI:32557"/>
    </reaction>
</comment>
<evidence type="ECO:0000313" key="16">
    <source>
        <dbReference type="Proteomes" id="UP000234878"/>
    </source>
</evidence>
<dbReference type="InterPro" id="IPR011079">
    <property type="entry name" value="Ala_racemase_C"/>
</dbReference>
<dbReference type="CDD" id="cd06826">
    <property type="entry name" value="PLPDE_III_AR2"/>
    <property type="match status" value="1"/>
</dbReference>
<dbReference type="GO" id="GO:0008784">
    <property type="term" value="F:alanine racemase activity"/>
    <property type="evidence" value="ECO:0007669"/>
    <property type="project" value="InterPro"/>
</dbReference>
<evidence type="ECO:0000256" key="2">
    <source>
        <dbReference type="ARBA" id="ARBA00004418"/>
    </source>
</evidence>
<dbReference type="Proteomes" id="UP000234839">
    <property type="component" value="Unassembled WGS sequence"/>
</dbReference>
<sequence precursor="true">MKFSKSLISIALGLAMWQGSSYAAPPLTMQNGKAEITAPQSNAWVEVNKTALESNIRTLQSTLGNKSKLCAVLKADAYGHGVGLVMPSIIAMGVPCVAVASNEEARVVRESGFKGELVRVRTATLAEVDKAQQYNIVELVGDLDFARDISALAAKQGSTIKYHLSLNAGGMSRNGLEMRTEQGKKDALAITKLPHVELTGIMTHFAVEEKEDVRKGLAIFNEQSAWLIKTAGLDRSKLTLHTANTFATLEVPEARLDMVRPGAALYGDVATHPEYKRVMQFKSYVASINEYPKDNTVGYDHTFTLTRDSRLANIPVGYSDGYRRVFTNKGFVLIGGHRAPVVGKVSMNTLMVDVTDIPTAHPGDEVALFGKQGEGEITKGEIEEINGALLADLYTVWGNSNPKVLVEDKAAD</sequence>
<comment type="subcellular location">
    <subcellularLocation>
        <location evidence="2 9">Periplasm</location>
    </subcellularLocation>
</comment>
<comment type="catalytic activity">
    <reaction evidence="9">
        <text>an L-alpha-amino acid = a D-alpha-amino acid</text>
        <dbReference type="Rhea" id="RHEA:18317"/>
        <dbReference type="ChEBI" id="CHEBI:59869"/>
        <dbReference type="ChEBI" id="CHEBI:59871"/>
        <dbReference type="EC" id="5.1.1.10"/>
    </reaction>
</comment>
<evidence type="ECO:0000256" key="4">
    <source>
        <dbReference type="ARBA" id="ARBA00022764"/>
    </source>
</evidence>
<feature type="domain" description="Alanine racemase C-terminal" evidence="12">
    <location>
        <begin position="278"/>
        <end position="406"/>
    </location>
</feature>
<keyword evidence="3 9" id="KW-0732">Signal</keyword>
<evidence type="ECO:0000256" key="1">
    <source>
        <dbReference type="ARBA" id="ARBA00001933"/>
    </source>
</evidence>
<dbReference type="SMART" id="SM01005">
    <property type="entry name" value="Ala_racemase_C"/>
    <property type="match status" value="1"/>
</dbReference>
<comment type="caution">
    <text evidence="13">The sequence shown here is derived from an EMBL/GenBank/DDBJ whole genome shotgun (WGS) entry which is preliminary data.</text>
</comment>
<comment type="similarity">
    <text evidence="8 9">Belongs to the alanine racemase family. Bsr subfamily.</text>
</comment>
<evidence type="ECO:0000313" key="15">
    <source>
        <dbReference type="Proteomes" id="UP000234839"/>
    </source>
</evidence>
<dbReference type="AlphaFoldDB" id="A0AAX0VVD4"/>
<evidence type="ECO:0000256" key="8">
    <source>
        <dbReference type="ARBA" id="ARBA00023456"/>
    </source>
</evidence>
<comment type="cofactor">
    <cofactor evidence="1 9 10">
        <name>pyridoxal 5'-phosphate</name>
        <dbReference type="ChEBI" id="CHEBI:597326"/>
    </cofactor>
</comment>
<feature type="binding site" evidence="9 11">
    <location>
        <position position="347"/>
    </location>
    <ligand>
        <name>substrate</name>
    </ligand>
</feature>
<dbReference type="InterPro" id="IPR029066">
    <property type="entry name" value="PLP-binding_barrel"/>
</dbReference>
<dbReference type="EMBL" id="PJCP01000017">
    <property type="protein sequence ID" value="PLV22592.1"/>
    <property type="molecule type" value="Genomic_DNA"/>
</dbReference>
<comment type="function">
    <text evidence="9">Amino-acid racemase able to utilize a broad range of substrates.</text>
</comment>
<feature type="modified residue" description="N6-(pyridoxal phosphate)lysine" evidence="9 10">
    <location>
        <position position="74"/>
    </location>
</feature>
<feature type="chain" id="PRO_5043067313" description="Broad specificity amino-acid racemase" evidence="9">
    <location>
        <begin position="24"/>
        <end position="412"/>
    </location>
</feature>
<dbReference type="InterPro" id="IPR000821">
    <property type="entry name" value="Ala_racemase"/>
</dbReference>
<evidence type="ECO:0000256" key="6">
    <source>
        <dbReference type="ARBA" id="ARBA00023157"/>
    </source>
</evidence>
<reference evidence="15 16" key="1">
    <citation type="submission" date="2017-12" db="EMBL/GenBank/DDBJ databases">
        <title>Detection of the carbapenemase gene blaVIM-5 in members of the Pseudomonas putida group isolated from polluted Nigerian wetlands.</title>
        <authorList>
            <person name="Adelowo O."/>
            <person name="Vollmers J."/>
            <person name="Maeusezahl I."/>
            <person name="Kaster A.-K."/>
            <person name="Mueller J.A."/>
        </authorList>
    </citation>
    <scope>NUCLEOTIDE SEQUENCE [LARGE SCALE GENOMIC DNA]</scope>
    <source>
        <strain evidence="14 15">MR119</strain>
        <strain evidence="13 16">MR144</strain>
    </source>
</reference>
<accession>A0AAX0VVD4</accession>